<dbReference type="GeneID" id="105160077"/>
<dbReference type="OrthoDB" id="913888at2759"/>
<dbReference type="Proteomes" id="UP000504604">
    <property type="component" value="Linkage group LG4"/>
</dbReference>
<keyword evidence="2" id="KW-1185">Reference proteome</keyword>
<sequence length="464" mass="52359">MPDCFEFKEDDISLTPVWATLPSLPLECWHPNALGKISSRIGSPIAMDSLTMKMERVSYARILVEINASKKLIDQVEFVMPNDITRKQPVVYEFTPKFCTDYHKLGHLQETCQGAHLQVVAAAPAKQAEAKKPQTTEWTIVQRRNKGKAIDTAAKPAVEGHQPISPTASKVDKGRMSTKVPHSLKLQDREVPLPTDSDSSSTDSPMITQHAMLGIKTNETAMTFSKPTKQAGEESPPRSFLGWCQANNFDTIAGGHILVVWNPTIIDLQPEDISPQVIHCRATNKSSQLSFYISFTYGLYSVVNRRSMWEKLTELGQTISMPWLIMDDFNCVKSPEEKQLGVAPTWYELKDFVDCCAALGLHDVPTTGCYYTWYSNNESNPVWYKLDRVLYNNEWLEAGLHCGAHLPIGMPITPLPGIVTIFDCTPTKPKPFRFFNMWADHPDFLTTVEQRWNFNVEGTPQFRD</sequence>
<dbReference type="RefSeq" id="XP_011075643.1">
    <property type="nucleotide sequence ID" value="XM_011077341.1"/>
</dbReference>
<dbReference type="KEGG" id="sind:105160077"/>
<dbReference type="InterPro" id="IPR040256">
    <property type="entry name" value="At4g02000-like"/>
</dbReference>
<evidence type="ECO:0000313" key="3">
    <source>
        <dbReference type="RefSeq" id="XP_011075643.1"/>
    </source>
</evidence>
<feature type="compositionally biased region" description="Low complexity" evidence="1">
    <location>
        <begin position="195"/>
        <end position="204"/>
    </location>
</feature>
<reference evidence="3" key="1">
    <citation type="submission" date="2025-08" db="UniProtKB">
        <authorList>
            <consortium name="RefSeq"/>
        </authorList>
    </citation>
    <scope>IDENTIFICATION</scope>
</reference>
<dbReference type="Gene3D" id="3.60.10.10">
    <property type="entry name" value="Endonuclease/exonuclease/phosphatase"/>
    <property type="match status" value="1"/>
</dbReference>
<gene>
    <name evidence="3" type="primary">LOC105160077</name>
</gene>
<organism evidence="2 3">
    <name type="scientific">Sesamum indicum</name>
    <name type="common">Oriental sesame</name>
    <name type="synonym">Sesamum orientale</name>
    <dbReference type="NCBI Taxonomy" id="4182"/>
    <lineage>
        <taxon>Eukaryota</taxon>
        <taxon>Viridiplantae</taxon>
        <taxon>Streptophyta</taxon>
        <taxon>Embryophyta</taxon>
        <taxon>Tracheophyta</taxon>
        <taxon>Spermatophyta</taxon>
        <taxon>Magnoliopsida</taxon>
        <taxon>eudicotyledons</taxon>
        <taxon>Gunneridae</taxon>
        <taxon>Pentapetalae</taxon>
        <taxon>asterids</taxon>
        <taxon>lamiids</taxon>
        <taxon>Lamiales</taxon>
        <taxon>Pedaliaceae</taxon>
        <taxon>Sesamum</taxon>
    </lineage>
</organism>
<dbReference type="PANTHER" id="PTHR31286:SF180">
    <property type="entry name" value="OS10G0362600 PROTEIN"/>
    <property type="match status" value="1"/>
</dbReference>
<evidence type="ECO:0000256" key="1">
    <source>
        <dbReference type="SAM" id="MobiDB-lite"/>
    </source>
</evidence>
<dbReference type="AlphaFoldDB" id="A0A6I9T130"/>
<dbReference type="InParanoid" id="A0A6I9T130"/>
<dbReference type="InterPro" id="IPR036691">
    <property type="entry name" value="Endo/exonu/phosph_ase_sf"/>
</dbReference>
<protein>
    <submittedName>
        <fullName evidence="3">Uncharacterized protein LOC105160077</fullName>
    </submittedName>
</protein>
<proteinExistence type="predicted"/>
<evidence type="ECO:0000313" key="2">
    <source>
        <dbReference type="Proteomes" id="UP000504604"/>
    </source>
</evidence>
<dbReference type="PANTHER" id="PTHR31286">
    <property type="entry name" value="GLYCINE-RICH CELL WALL STRUCTURAL PROTEIN 1.8-LIKE"/>
    <property type="match status" value="1"/>
</dbReference>
<name>A0A6I9T130_SESIN</name>
<feature type="region of interest" description="Disordered" evidence="1">
    <location>
        <begin position="156"/>
        <end position="205"/>
    </location>
</feature>
<accession>A0A6I9T130</accession>
<dbReference type="SUPFAM" id="SSF56219">
    <property type="entry name" value="DNase I-like"/>
    <property type="match status" value="1"/>
</dbReference>